<dbReference type="RefSeq" id="WP_211114178.1">
    <property type="nucleotide sequence ID" value="NZ_JAGINP010000001.1"/>
</dbReference>
<keyword evidence="1" id="KW-0378">Hydrolase</keyword>
<comment type="caution">
    <text evidence="1">The sequence shown here is derived from an EMBL/GenBank/DDBJ whole genome shotgun (WGS) entry which is preliminary data.</text>
</comment>
<name>A0ABS4SCN8_9PROT</name>
<dbReference type="InterPro" id="IPR029069">
    <property type="entry name" value="HotDog_dom_sf"/>
</dbReference>
<accession>A0ABS4SCN8</accession>
<organism evidence="1 2">
    <name type="scientific">Azospirillum rugosum</name>
    <dbReference type="NCBI Taxonomy" id="416170"/>
    <lineage>
        <taxon>Bacteria</taxon>
        <taxon>Pseudomonadati</taxon>
        <taxon>Pseudomonadota</taxon>
        <taxon>Alphaproteobacteria</taxon>
        <taxon>Rhodospirillales</taxon>
        <taxon>Azospirillaceae</taxon>
        <taxon>Azospirillum</taxon>
    </lineage>
</organism>
<sequence>MTVVPLGKPSANDHATRYPLLPEGAFRVQRPIRFSHTDPAGIVYFPVYFDMFNGVIEDWFTQGLGFNYASMILERRLGLPIVHAECDFLIPGRMGETLTLGVVIERLGRSSITLRITAEADGKVRLSGQLVVVATSLDSFESVPLPEDLRRSMEEYRIACERR</sequence>
<evidence type="ECO:0000313" key="1">
    <source>
        <dbReference type="EMBL" id="MBP2290324.1"/>
    </source>
</evidence>
<dbReference type="CDD" id="cd00586">
    <property type="entry name" value="4HBT"/>
    <property type="match status" value="1"/>
</dbReference>
<dbReference type="Proteomes" id="UP000781958">
    <property type="component" value="Unassembled WGS sequence"/>
</dbReference>
<proteinExistence type="predicted"/>
<gene>
    <name evidence="1" type="ORF">J2851_000061</name>
</gene>
<dbReference type="SUPFAM" id="SSF54637">
    <property type="entry name" value="Thioesterase/thiol ester dehydrase-isomerase"/>
    <property type="match status" value="1"/>
</dbReference>
<protein>
    <submittedName>
        <fullName evidence="1">4-hydroxybenzoyl-CoA thioesterase</fullName>
        <ecNumber evidence="1">3.1.2.23</ecNumber>
    </submittedName>
</protein>
<dbReference type="GO" id="GO:0018739">
    <property type="term" value="F:4-hydroxybenzoyl-CoA thioesterase activity"/>
    <property type="evidence" value="ECO:0007669"/>
    <property type="project" value="UniProtKB-EC"/>
</dbReference>
<dbReference type="EC" id="3.1.2.23" evidence="1"/>
<dbReference type="Pfam" id="PF13279">
    <property type="entry name" value="4HBT_2"/>
    <property type="match status" value="1"/>
</dbReference>
<dbReference type="InterPro" id="IPR050563">
    <property type="entry name" value="4-hydroxybenzoyl-CoA_TE"/>
</dbReference>
<dbReference type="Gene3D" id="3.10.129.10">
    <property type="entry name" value="Hotdog Thioesterase"/>
    <property type="match status" value="1"/>
</dbReference>
<reference evidence="1 2" key="1">
    <citation type="submission" date="2021-03" db="EMBL/GenBank/DDBJ databases">
        <title>Genomic Encyclopedia of Type Strains, Phase III (KMG-III): the genomes of soil and plant-associated and newly described type strains.</title>
        <authorList>
            <person name="Whitman W."/>
        </authorList>
    </citation>
    <scope>NUCLEOTIDE SEQUENCE [LARGE SCALE GENOMIC DNA]</scope>
    <source>
        <strain evidence="1 2">IMMIB AFH-6</strain>
    </source>
</reference>
<dbReference type="EMBL" id="JAGINP010000001">
    <property type="protein sequence ID" value="MBP2290324.1"/>
    <property type="molecule type" value="Genomic_DNA"/>
</dbReference>
<dbReference type="PANTHER" id="PTHR31793">
    <property type="entry name" value="4-HYDROXYBENZOYL-COA THIOESTERASE FAMILY MEMBER"/>
    <property type="match status" value="1"/>
</dbReference>
<keyword evidence="2" id="KW-1185">Reference proteome</keyword>
<dbReference type="PANTHER" id="PTHR31793:SF24">
    <property type="entry name" value="LONG-CHAIN ACYL-COA THIOESTERASE FADM"/>
    <property type="match status" value="1"/>
</dbReference>
<evidence type="ECO:0000313" key="2">
    <source>
        <dbReference type="Proteomes" id="UP000781958"/>
    </source>
</evidence>